<dbReference type="InterPro" id="IPR045851">
    <property type="entry name" value="AMP-bd_C_sf"/>
</dbReference>
<dbReference type="PANTHER" id="PTHR43201:SF5">
    <property type="entry name" value="MEDIUM-CHAIN ACYL-COA LIGASE ACSF2, MITOCHONDRIAL"/>
    <property type="match status" value="1"/>
</dbReference>
<evidence type="ECO:0000256" key="2">
    <source>
        <dbReference type="ARBA" id="ARBA00022598"/>
    </source>
</evidence>
<dbReference type="InterPro" id="IPR020845">
    <property type="entry name" value="AMP-binding_CS"/>
</dbReference>
<dbReference type="Pfam" id="PF00501">
    <property type="entry name" value="AMP-binding"/>
    <property type="match status" value="1"/>
</dbReference>
<dbReference type="Proteomes" id="UP000006054">
    <property type="component" value="Chromosome"/>
</dbReference>
<dbReference type="Gene3D" id="3.40.50.12780">
    <property type="entry name" value="N-terminal domain of ligase-like"/>
    <property type="match status" value="1"/>
</dbReference>
<dbReference type="eggNOG" id="COG0318">
    <property type="taxonomic scope" value="Bacteria"/>
</dbReference>
<organism evidence="4 5">
    <name type="scientific">Bernardetia litoralis (strain ATCC 23117 / DSM 6794 / NBRC 15988 / NCIMB 1366 / Fx l1 / Sio-4)</name>
    <name type="common">Flexibacter litoralis</name>
    <dbReference type="NCBI Taxonomy" id="880071"/>
    <lineage>
        <taxon>Bacteria</taxon>
        <taxon>Pseudomonadati</taxon>
        <taxon>Bacteroidota</taxon>
        <taxon>Cytophagia</taxon>
        <taxon>Cytophagales</taxon>
        <taxon>Bernardetiaceae</taxon>
        <taxon>Bernardetia</taxon>
    </lineage>
</organism>
<dbReference type="InterPro" id="IPR042099">
    <property type="entry name" value="ANL_N_sf"/>
</dbReference>
<gene>
    <name evidence="4" type="ordered locus">Fleli_2734</name>
</gene>
<dbReference type="GO" id="GO:0031956">
    <property type="term" value="F:medium-chain fatty acid-CoA ligase activity"/>
    <property type="evidence" value="ECO:0007669"/>
    <property type="project" value="TreeGrafter"/>
</dbReference>
<evidence type="ECO:0000313" key="4">
    <source>
        <dbReference type="EMBL" id="AFM05088.1"/>
    </source>
</evidence>
<feature type="domain" description="AMP-dependent synthetase/ligase" evidence="3">
    <location>
        <begin position="61"/>
        <end position="244"/>
    </location>
</feature>
<protein>
    <submittedName>
        <fullName evidence="4">Acyl-CoA synthetase (AMP-forming)/AMP-acid ligase II</fullName>
    </submittedName>
</protein>
<dbReference type="AlphaFoldDB" id="I4AMA3"/>
<evidence type="ECO:0000313" key="5">
    <source>
        <dbReference type="Proteomes" id="UP000006054"/>
    </source>
</evidence>
<dbReference type="EMBL" id="CP003345">
    <property type="protein sequence ID" value="AFM05088.1"/>
    <property type="molecule type" value="Genomic_DNA"/>
</dbReference>
<comment type="similarity">
    <text evidence="1">Belongs to the ATP-dependent AMP-binding enzyme family.</text>
</comment>
<dbReference type="SUPFAM" id="SSF56801">
    <property type="entry name" value="Acetyl-CoA synthetase-like"/>
    <property type="match status" value="1"/>
</dbReference>
<dbReference type="HOGENOM" id="CLU_062005_0_0_10"/>
<evidence type="ECO:0000259" key="3">
    <source>
        <dbReference type="Pfam" id="PF00501"/>
    </source>
</evidence>
<keyword evidence="5" id="KW-1185">Reference proteome</keyword>
<dbReference type="PATRIC" id="fig|880071.3.peg.2720"/>
<dbReference type="RefSeq" id="WP_014798525.1">
    <property type="nucleotide sequence ID" value="NC_018018.1"/>
</dbReference>
<keyword evidence="2 4" id="KW-0436">Ligase</keyword>
<dbReference type="STRING" id="880071.Fleli_2734"/>
<evidence type="ECO:0000256" key="1">
    <source>
        <dbReference type="ARBA" id="ARBA00006432"/>
    </source>
</evidence>
<dbReference type="Gene3D" id="3.30.300.30">
    <property type="match status" value="1"/>
</dbReference>
<proteinExistence type="inferred from homology"/>
<dbReference type="GO" id="GO:0006631">
    <property type="term" value="P:fatty acid metabolic process"/>
    <property type="evidence" value="ECO:0007669"/>
    <property type="project" value="TreeGrafter"/>
</dbReference>
<name>I4AMA3_BERLS</name>
<sequence>MSNSSLKTAAIALSEPTLFFPFEICKGKAGKKVLISELAQTVLCSSYNQFVINFCMEWQSNKNGFVVHTSGSTGIPKPIRLTREQMKNSVEATAEALNLTQNERFLICLNAEYIAGKMMLVRGMELGAEMIIIPPKRNPLEDFDKKMWFDFAAFVPMQLQTILDETPEKIVILSQMKAIIIGGAPVSYSLLKKIRSTKALNRVAIYSTYGMSETVTHIALKRLNGKDVEESADTYRTLPNVKIKTDERGCLVITAPHTLGKEIVTNDLVSIKNEKEFEWLGRADFVINTGGVKVFPEKIEVFIEKYFYELDIQKRFFISSLADEILGEQVILIIEGLPFSKKFENDFLQHLKKNLPSYHAPKQFFYLSEFLLTKTDKIDRKKSSDLILK</sequence>
<dbReference type="KEGG" id="fli:Fleli_2734"/>
<dbReference type="OrthoDB" id="8870348at2"/>
<accession>I4AMA3</accession>
<dbReference type="PROSITE" id="PS00455">
    <property type="entry name" value="AMP_BINDING"/>
    <property type="match status" value="1"/>
</dbReference>
<dbReference type="PANTHER" id="PTHR43201">
    <property type="entry name" value="ACYL-COA SYNTHETASE"/>
    <property type="match status" value="1"/>
</dbReference>
<reference evidence="5" key="1">
    <citation type="submission" date="2012-06" db="EMBL/GenBank/DDBJ databases">
        <title>The complete genome of Flexibacter litoralis DSM 6794.</title>
        <authorList>
            <person name="Lucas S."/>
            <person name="Copeland A."/>
            <person name="Lapidus A."/>
            <person name="Glavina del Rio T."/>
            <person name="Dalin E."/>
            <person name="Tice H."/>
            <person name="Bruce D."/>
            <person name="Goodwin L."/>
            <person name="Pitluck S."/>
            <person name="Peters L."/>
            <person name="Ovchinnikova G."/>
            <person name="Lu M."/>
            <person name="Kyrpides N."/>
            <person name="Mavromatis K."/>
            <person name="Ivanova N."/>
            <person name="Brettin T."/>
            <person name="Detter J.C."/>
            <person name="Han C."/>
            <person name="Larimer F."/>
            <person name="Land M."/>
            <person name="Hauser L."/>
            <person name="Markowitz V."/>
            <person name="Cheng J.-F."/>
            <person name="Hugenholtz P."/>
            <person name="Woyke T."/>
            <person name="Wu D."/>
            <person name="Spring S."/>
            <person name="Lang E."/>
            <person name="Kopitz M."/>
            <person name="Brambilla E."/>
            <person name="Klenk H.-P."/>
            <person name="Eisen J.A."/>
        </authorList>
    </citation>
    <scope>NUCLEOTIDE SEQUENCE [LARGE SCALE GENOMIC DNA]</scope>
    <source>
        <strain evidence="5">ATCC 23117 / DSM 6794 / NBRC 15988 / NCIMB 1366 / Sio-4</strain>
    </source>
</reference>
<dbReference type="InterPro" id="IPR000873">
    <property type="entry name" value="AMP-dep_synth/lig_dom"/>
</dbReference>